<dbReference type="AlphaFoldDB" id="A0A106BWA5"/>
<evidence type="ECO:0000256" key="5">
    <source>
        <dbReference type="ARBA" id="ARBA00024934"/>
    </source>
</evidence>
<accession>A0A106BWA5</accession>
<keyword evidence="7" id="KW-0969">Cilium</keyword>
<evidence type="ECO:0000256" key="1">
    <source>
        <dbReference type="ARBA" id="ARBA00004117"/>
    </source>
</evidence>
<sequence>MAINLDTALGIHTQTLDFRVERSKILASNLVNAETPGYQAKDLNFSAVMAQVDAGMTPMSGYEQSYRIPYQNSADGNTVELGKEQARYSENAMDYQTSLTFLNMKISGLKSAIEGR</sequence>
<proteinExistence type="inferred from homology"/>
<dbReference type="NCBIfam" id="NF009328">
    <property type="entry name" value="PRK12685.1"/>
    <property type="match status" value="1"/>
</dbReference>
<dbReference type="RefSeq" id="WP_059747988.1">
    <property type="nucleotide sequence ID" value="NZ_JBOZOX010000010.1"/>
</dbReference>
<comment type="subcellular location">
    <subcellularLocation>
        <location evidence="1 6">Bacterial flagellum basal body</location>
    </subcellularLocation>
</comment>
<protein>
    <recommendedName>
        <fullName evidence="3 6">Flagellar basal body rod protein FlgB</fullName>
    </recommendedName>
</protein>
<dbReference type="PIRSF" id="PIRSF002889">
    <property type="entry name" value="Rod_FlgB"/>
    <property type="match status" value="1"/>
</dbReference>
<dbReference type="GO" id="GO:0030694">
    <property type="term" value="C:bacterial-type flagellum basal body, rod"/>
    <property type="evidence" value="ECO:0007669"/>
    <property type="project" value="InterPro"/>
</dbReference>
<keyword evidence="7" id="KW-0282">Flagellum</keyword>
<reference evidence="7 8" key="1">
    <citation type="submission" date="2016-01" db="EMBL/GenBank/DDBJ databases">
        <title>Draft genome of the antarctic isolate Shewanella frigidimarina Ag06-30.</title>
        <authorList>
            <person name="Parmeciano Di Noto G."/>
            <person name="Vazquez S."/>
            <person name="Mac Cormack W."/>
            <person name="Iriarte A."/>
            <person name="Quiroga C."/>
        </authorList>
    </citation>
    <scope>NUCLEOTIDE SEQUENCE [LARGE SCALE GENOMIC DNA]</scope>
    <source>
        <strain evidence="7 8">Ag06-30</strain>
    </source>
</reference>
<name>A0A106BWA5_SHEFR</name>
<organism evidence="7">
    <name type="scientific">Shewanella frigidimarina</name>
    <dbReference type="NCBI Taxonomy" id="56812"/>
    <lineage>
        <taxon>Bacteria</taxon>
        <taxon>Pseudomonadati</taxon>
        <taxon>Pseudomonadota</taxon>
        <taxon>Gammaproteobacteria</taxon>
        <taxon>Alteromonadales</taxon>
        <taxon>Shewanellaceae</taxon>
        <taxon>Shewanella</taxon>
    </lineage>
</organism>
<evidence type="ECO:0000256" key="2">
    <source>
        <dbReference type="ARBA" id="ARBA00009677"/>
    </source>
</evidence>
<comment type="caution">
    <text evidence="7">The sequence shown here is derived from an EMBL/GenBank/DDBJ whole genome shotgun (WGS) entry which is preliminary data.</text>
</comment>
<evidence type="ECO:0000256" key="4">
    <source>
        <dbReference type="ARBA" id="ARBA00023143"/>
    </source>
</evidence>
<keyword evidence="4 6" id="KW-0975">Bacterial flagellum</keyword>
<dbReference type="EMBL" id="LRDC01000090">
    <property type="protein sequence ID" value="KVW99803.1"/>
    <property type="molecule type" value="Genomic_DNA"/>
</dbReference>
<evidence type="ECO:0000256" key="3">
    <source>
        <dbReference type="ARBA" id="ARBA00014376"/>
    </source>
</evidence>
<keyword evidence="7" id="KW-0966">Cell projection</keyword>
<dbReference type="InterPro" id="IPR006300">
    <property type="entry name" value="FlgB"/>
</dbReference>
<evidence type="ECO:0000313" key="7">
    <source>
        <dbReference type="EMBL" id="KVW99803.1"/>
    </source>
</evidence>
<dbReference type="Proteomes" id="UP000055702">
    <property type="component" value="Unassembled WGS sequence"/>
</dbReference>
<evidence type="ECO:0000256" key="6">
    <source>
        <dbReference type="PIRNR" id="PIRNR002889"/>
    </source>
</evidence>
<comment type="subunit">
    <text evidence="6">The basal body constitutes a major portion of the flagellar organelle and consists of a number of rings mounted on a central rod.</text>
</comment>
<comment type="function">
    <text evidence="5 6">Structural component of flagellum, the bacterial motility apparatus. Part of the rod structure of flagellar basal body.</text>
</comment>
<gene>
    <name evidence="7" type="primary">flgB</name>
    <name evidence="7" type="ORF">AWJ07_10875</name>
</gene>
<dbReference type="GO" id="GO:0071973">
    <property type="term" value="P:bacterial-type flagellum-dependent cell motility"/>
    <property type="evidence" value="ECO:0007669"/>
    <property type="project" value="InterPro"/>
</dbReference>
<comment type="similarity">
    <text evidence="2 6">Belongs to the flagella basal body rod proteins family.</text>
</comment>
<evidence type="ECO:0000313" key="8">
    <source>
        <dbReference type="Proteomes" id="UP000055702"/>
    </source>
</evidence>